<evidence type="ECO:0000256" key="2">
    <source>
        <dbReference type="SAM" id="SignalP"/>
    </source>
</evidence>
<evidence type="ECO:0000256" key="1">
    <source>
        <dbReference type="PROSITE-ProRule" id="PRU00339"/>
    </source>
</evidence>
<dbReference type="InterPro" id="IPR019734">
    <property type="entry name" value="TPR_rpt"/>
</dbReference>
<sequence length="652" mass="74041">MPRLLLALLILVAFGQEAGASTSFASEADSIAVLEELNDRVRTDRQDVESRRRLASYLADSKRISDRQRAAELLNEALLLKEHDADLWILLARLRKKQKFTAESRRAYMRALQLSPNDPRIWDEHASQEFLRFQRFNFWVYLEDALMANDRCLRLNPDYLPTLKRQVRIKYVMDEKAEVDSLVYVWKEMEPENPWPHLIQGLRSLEEEDFPKANREFETGLSYADSATVRMFKVLELVDTEAEELSRVAADSSRFVADFWRRLDPTPSDPINHRLLEHWGRLVTAELLFSKEDRKIHGWEHAPGQILVKYGLPEDWTYKEGVDRSVYRMGAYSAPSIRVRYGSEDNDLTFRFIDFAMNGIYVRPPTAISGADIFVVATPHVYEDPFDEPIREQVVELLRFVNPEGEGRLELSVALDASDWTDEVLDEPERLITQLAVYDSTWALQGQEIFDWTSFVRDEDGRLLGRWFLPPAADSLVVGLETTDLDGTGRAAMFVEVPKQELPVGSAPTISDLALLKDVDFPEAGVLNSSPYARAGGVALPNPDHTYKEGEPVGLGFEVYGLEVDESGENQALIRVSLQKETRRGLFRILLGSGKSEGELVFEATGSGDSLSQMFSLALPVEKGTYYLEVEVEDRATGETVSREQAFEVTAR</sequence>
<accession>A0A7Y2H2N0</accession>
<protein>
    <submittedName>
        <fullName evidence="3">GWxTD domain-containing protein</fullName>
    </submittedName>
</protein>
<keyword evidence="2" id="KW-0732">Signal</keyword>
<dbReference type="InterPro" id="IPR030959">
    <property type="entry name" value="GWxTD_dom"/>
</dbReference>
<dbReference type="Gene3D" id="1.25.40.10">
    <property type="entry name" value="Tetratricopeptide repeat domain"/>
    <property type="match status" value="1"/>
</dbReference>
<organism evidence="3 4">
    <name type="scientific">Eiseniibacteriota bacterium</name>
    <dbReference type="NCBI Taxonomy" id="2212470"/>
    <lineage>
        <taxon>Bacteria</taxon>
        <taxon>Candidatus Eiseniibacteriota</taxon>
    </lineage>
</organism>
<reference evidence="3 4" key="1">
    <citation type="submission" date="2020-03" db="EMBL/GenBank/DDBJ databases">
        <title>Metabolic flexibility allows generalist bacteria to become dominant in a frequently disturbed ecosystem.</title>
        <authorList>
            <person name="Chen Y.-J."/>
            <person name="Leung P.M."/>
            <person name="Bay S.K."/>
            <person name="Hugenholtz P."/>
            <person name="Kessler A.J."/>
            <person name="Shelley G."/>
            <person name="Waite D.W."/>
            <person name="Cook P.L."/>
            <person name="Greening C."/>
        </authorList>
    </citation>
    <scope>NUCLEOTIDE SEQUENCE [LARGE SCALE GENOMIC DNA]</scope>
    <source>
        <strain evidence="3">SS_bin_28</strain>
    </source>
</reference>
<feature type="chain" id="PRO_5030654117" evidence="2">
    <location>
        <begin position="21"/>
        <end position="652"/>
    </location>
</feature>
<evidence type="ECO:0000313" key="4">
    <source>
        <dbReference type="Proteomes" id="UP000547674"/>
    </source>
</evidence>
<dbReference type="EMBL" id="JABDJR010000424">
    <property type="protein sequence ID" value="NNF07191.1"/>
    <property type="molecule type" value="Genomic_DNA"/>
</dbReference>
<keyword evidence="1" id="KW-0802">TPR repeat</keyword>
<dbReference type="NCBIfam" id="TIGR04514">
    <property type="entry name" value="GWxTD_dom"/>
    <property type="match status" value="1"/>
</dbReference>
<feature type="signal peptide" evidence="2">
    <location>
        <begin position="1"/>
        <end position="20"/>
    </location>
</feature>
<proteinExistence type="predicted"/>
<dbReference type="InterPro" id="IPR011990">
    <property type="entry name" value="TPR-like_helical_dom_sf"/>
</dbReference>
<comment type="caution">
    <text evidence="3">The sequence shown here is derived from an EMBL/GenBank/DDBJ whole genome shotgun (WGS) entry which is preliminary data.</text>
</comment>
<dbReference type="SUPFAM" id="SSF48452">
    <property type="entry name" value="TPR-like"/>
    <property type="match status" value="1"/>
</dbReference>
<evidence type="ECO:0000313" key="3">
    <source>
        <dbReference type="EMBL" id="NNF07191.1"/>
    </source>
</evidence>
<dbReference type="PROSITE" id="PS50005">
    <property type="entry name" value="TPR"/>
    <property type="match status" value="1"/>
</dbReference>
<feature type="repeat" description="TPR" evidence="1">
    <location>
        <begin position="85"/>
        <end position="118"/>
    </location>
</feature>
<dbReference type="AlphaFoldDB" id="A0A7Y2H2N0"/>
<name>A0A7Y2H2N0_UNCEI</name>
<dbReference type="Proteomes" id="UP000547674">
    <property type="component" value="Unassembled WGS sequence"/>
</dbReference>
<gene>
    <name evidence="3" type="ORF">HKN21_10565</name>
</gene>